<accession>A0AAW9KA50</accession>
<dbReference type="Proteomes" id="UP001288944">
    <property type="component" value="Unassembled WGS sequence"/>
</dbReference>
<evidence type="ECO:0000256" key="1">
    <source>
        <dbReference type="ARBA" id="ARBA00022737"/>
    </source>
</evidence>
<dbReference type="Pfam" id="PF00395">
    <property type="entry name" value="SLH"/>
    <property type="match status" value="1"/>
</dbReference>
<comment type="caution">
    <text evidence="3">The sequence shown here is derived from an EMBL/GenBank/DDBJ whole genome shotgun (WGS) entry which is preliminary data.</text>
</comment>
<feature type="non-terminal residue" evidence="3">
    <location>
        <position position="142"/>
    </location>
</feature>
<dbReference type="AlphaFoldDB" id="A0AAW9KA50"/>
<keyword evidence="1" id="KW-0677">Repeat</keyword>
<evidence type="ECO:0000313" key="4">
    <source>
        <dbReference type="Proteomes" id="UP001288944"/>
    </source>
</evidence>
<evidence type="ECO:0000313" key="3">
    <source>
        <dbReference type="EMBL" id="MDZ7543586.1"/>
    </source>
</evidence>
<sequence length="142" mass="16103">GIVKGNENGTFKPNQNVTEAEFIRMLVVGLTGKDLEDSYLTDRWSDKYYNFLYFKNYPVDGYADLQLRNKYITREHVAEIVSSADGVNFEGDQAIQYVLGKKYALGRIPGENTIKGYMGHETITRAEVLQLIKNLTDHGMAN</sequence>
<dbReference type="EMBL" id="WNUR01001362">
    <property type="protein sequence ID" value="MDZ7543586.1"/>
    <property type="molecule type" value="Genomic_DNA"/>
</dbReference>
<protein>
    <submittedName>
        <fullName evidence="3">S-layer homology domain-containing protein</fullName>
    </submittedName>
</protein>
<proteinExistence type="predicted"/>
<dbReference type="PROSITE" id="PS51272">
    <property type="entry name" value="SLH"/>
    <property type="match status" value="1"/>
</dbReference>
<reference evidence="3" key="1">
    <citation type="submission" date="2019-11" db="EMBL/GenBank/DDBJ databases">
        <title>Characterization of Clostridium perfringens isolates from swine manure treated agricultural soils.</title>
        <authorList>
            <person name="Wushke S.T."/>
        </authorList>
    </citation>
    <scope>NUCLEOTIDE SEQUENCE</scope>
    <source>
        <strain evidence="3">X62</strain>
    </source>
</reference>
<organism evidence="3 4">
    <name type="scientific">Clostridium perfringens</name>
    <dbReference type="NCBI Taxonomy" id="1502"/>
    <lineage>
        <taxon>Bacteria</taxon>
        <taxon>Bacillati</taxon>
        <taxon>Bacillota</taxon>
        <taxon>Clostridia</taxon>
        <taxon>Eubacteriales</taxon>
        <taxon>Clostridiaceae</taxon>
        <taxon>Clostridium</taxon>
    </lineage>
</organism>
<name>A0AAW9KA50_CLOPF</name>
<gene>
    <name evidence="3" type="ORF">GNF83_20955</name>
</gene>
<dbReference type="InterPro" id="IPR001119">
    <property type="entry name" value="SLH_dom"/>
</dbReference>
<evidence type="ECO:0000259" key="2">
    <source>
        <dbReference type="PROSITE" id="PS51272"/>
    </source>
</evidence>
<feature type="domain" description="SLH" evidence="2">
    <location>
        <begin position="1"/>
        <end position="40"/>
    </location>
</feature>
<feature type="non-terminal residue" evidence="3">
    <location>
        <position position="1"/>
    </location>
</feature>